<evidence type="ECO:0000313" key="1">
    <source>
        <dbReference type="EnsemblPlants" id="Bo6g027540.1"/>
    </source>
</evidence>
<proteinExistence type="predicted"/>
<sequence length="189" mass="21701">MTQQTSPSLLHEDIPARPNHLWSSRLDYKHTLPSSAYVDYESVLVEVRSEHGMVDDKEAYPAQNFLHPRIAKVGEKSEKRKINHIYICSGKVTKKQLENMREGHEQTQPAALERFDNQHGTRKENVSLCLSSSSNRRPCVRHSTFESLCLGRSSQSIASGFLCFWDSLNFKKYMEFVGITVLFLDEKIP</sequence>
<keyword evidence="2" id="KW-1185">Reference proteome</keyword>
<dbReference type="AlphaFoldDB" id="A0A0D3CQ54"/>
<dbReference type="Proteomes" id="UP000032141">
    <property type="component" value="Chromosome C6"/>
</dbReference>
<organism evidence="1 2">
    <name type="scientific">Brassica oleracea var. oleracea</name>
    <dbReference type="NCBI Taxonomy" id="109376"/>
    <lineage>
        <taxon>Eukaryota</taxon>
        <taxon>Viridiplantae</taxon>
        <taxon>Streptophyta</taxon>
        <taxon>Embryophyta</taxon>
        <taxon>Tracheophyta</taxon>
        <taxon>Spermatophyta</taxon>
        <taxon>Magnoliopsida</taxon>
        <taxon>eudicotyledons</taxon>
        <taxon>Gunneridae</taxon>
        <taxon>Pentapetalae</taxon>
        <taxon>rosids</taxon>
        <taxon>malvids</taxon>
        <taxon>Brassicales</taxon>
        <taxon>Brassicaceae</taxon>
        <taxon>Brassiceae</taxon>
        <taxon>Brassica</taxon>
    </lineage>
</organism>
<accession>A0A0D3CQ54</accession>
<evidence type="ECO:0000313" key="2">
    <source>
        <dbReference type="Proteomes" id="UP000032141"/>
    </source>
</evidence>
<protein>
    <submittedName>
        <fullName evidence="1">Uncharacterized protein</fullName>
    </submittedName>
</protein>
<reference evidence="1" key="2">
    <citation type="submission" date="2015-03" db="UniProtKB">
        <authorList>
            <consortium name="EnsemblPlants"/>
        </authorList>
    </citation>
    <scope>IDENTIFICATION</scope>
</reference>
<name>A0A0D3CQ54_BRAOL</name>
<dbReference type="HOGENOM" id="CLU_1436307_0_0_1"/>
<reference evidence="1 2" key="1">
    <citation type="journal article" date="2014" name="Genome Biol.">
        <title>Transcriptome and methylome profiling reveals relics of genome dominance in the mesopolyploid Brassica oleracea.</title>
        <authorList>
            <person name="Parkin I.A."/>
            <person name="Koh C."/>
            <person name="Tang H."/>
            <person name="Robinson S.J."/>
            <person name="Kagale S."/>
            <person name="Clarke W.E."/>
            <person name="Town C.D."/>
            <person name="Nixon J."/>
            <person name="Krishnakumar V."/>
            <person name="Bidwell S.L."/>
            <person name="Denoeud F."/>
            <person name="Belcram H."/>
            <person name="Links M.G."/>
            <person name="Just J."/>
            <person name="Clarke C."/>
            <person name="Bender T."/>
            <person name="Huebert T."/>
            <person name="Mason A.S."/>
            <person name="Pires J.C."/>
            <person name="Barker G."/>
            <person name="Moore J."/>
            <person name="Walley P.G."/>
            <person name="Manoli S."/>
            <person name="Batley J."/>
            <person name="Edwards D."/>
            <person name="Nelson M.N."/>
            <person name="Wang X."/>
            <person name="Paterson A.H."/>
            <person name="King G."/>
            <person name="Bancroft I."/>
            <person name="Chalhoub B."/>
            <person name="Sharpe A.G."/>
        </authorList>
    </citation>
    <scope>NUCLEOTIDE SEQUENCE</scope>
    <source>
        <strain evidence="1 2">cv. TO1000</strain>
    </source>
</reference>
<dbReference type="Gramene" id="Bo6g027540.1">
    <property type="protein sequence ID" value="Bo6g027540.1"/>
    <property type="gene ID" value="Bo6g027540"/>
</dbReference>
<dbReference type="EnsemblPlants" id="Bo6g027540.1">
    <property type="protein sequence ID" value="Bo6g027540.1"/>
    <property type="gene ID" value="Bo6g027540"/>
</dbReference>